<sequence>MPSDDRLQRYADLALRVGLNLQEGQPLVLSGSAESRPLLRALARAAYRLGARAVVVDLHDPALGRLGIEEVREAYLDEVPDWFVQARVRAVDAGAAQLSLTDADPFLLRGVDPARLARRMQAAARARRPYLERVGAHKVNWLALGAATPAWAQAVFPELAPDEATERLWEAIFATVRLDAPDPEAAWRDHVAALEARAAALNRARFAALVFKGPGTELRVGLAQRHVWKSAVAEAQNGVRFVPNLPTEEVFTAPDPERVEGVVTSTRPLNIGGTLVEGLRVTFAGGRAVELEAARGLEAVRAVLAIDAAAPRLGEVALVETPNPVFDRGRLFLNTLYDENASSHLAFGRAYPDTLGLTEGDDAALTAAGGNASTVHLDWMIGSPEVDVWGERADGARVPLMKRGRWVDAAR</sequence>
<dbReference type="SUPFAM" id="SSF144052">
    <property type="entry name" value="Thermophilic metalloprotease-like"/>
    <property type="match status" value="1"/>
</dbReference>
<keyword evidence="7" id="KW-0479">Metal-binding</keyword>
<dbReference type="InterPro" id="IPR035097">
    <property type="entry name" value="M29_N-terminal"/>
</dbReference>
<gene>
    <name evidence="10" type="ORF">ENJ85_00310</name>
</gene>
<evidence type="ECO:0000256" key="1">
    <source>
        <dbReference type="ARBA" id="ARBA00001941"/>
    </source>
</evidence>
<comment type="caution">
    <text evidence="10">The sequence shown here is derived from an EMBL/GenBank/DDBJ whole genome shotgun (WGS) entry which is preliminary data.</text>
</comment>
<keyword evidence="5 10" id="KW-0031">Aminopeptidase</keyword>
<organism evidence="10">
    <name type="scientific">Oceanithermus profundus</name>
    <dbReference type="NCBI Taxonomy" id="187137"/>
    <lineage>
        <taxon>Bacteria</taxon>
        <taxon>Thermotogati</taxon>
        <taxon>Deinococcota</taxon>
        <taxon>Deinococci</taxon>
        <taxon>Thermales</taxon>
        <taxon>Thermaceae</taxon>
        <taxon>Oceanithermus</taxon>
    </lineage>
</organism>
<evidence type="ECO:0000256" key="8">
    <source>
        <dbReference type="ARBA" id="ARBA00022801"/>
    </source>
</evidence>
<name>A0A7C5WRV5_9DEIN</name>
<evidence type="ECO:0000256" key="4">
    <source>
        <dbReference type="ARBA" id="ARBA00008236"/>
    </source>
</evidence>
<dbReference type="Proteomes" id="UP000886105">
    <property type="component" value="Unassembled WGS sequence"/>
</dbReference>
<evidence type="ECO:0000313" key="10">
    <source>
        <dbReference type="EMBL" id="HHO57595.1"/>
    </source>
</evidence>
<dbReference type="InterPro" id="IPR052170">
    <property type="entry name" value="M29_Exopeptidase"/>
</dbReference>
<dbReference type="PANTHER" id="PTHR34448">
    <property type="entry name" value="AMINOPEPTIDASE"/>
    <property type="match status" value="1"/>
</dbReference>
<dbReference type="GO" id="GO:0006508">
    <property type="term" value="P:proteolysis"/>
    <property type="evidence" value="ECO:0007669"/>
    <property type="project" value="UniProtKB-KW"/>
</dbReference>
<evidence type="ECO:0000256" key="3">
    <source>
        <dbReference type="ARBA" id="ARBA00001947"/>
    </source>
</evidence>
<evidence type="ECO:0000256" key="2">
    <source>
        <dbReference type="ARBA" id="ARBA00001946"/>
    </source>
</evidence>
<dbReference type="PRINTS" id="PR00919">
    <property type="entry name" value="THERMOPTASE"/>
</dbReference>
<reference evidence="10" key="1">
    <citation type="journal article" date="2020" name="mSystems">
        <title>Genome- and Community-Level Interaction Insights into Carbon Utilization and Element Cycling Functions of Hydrothermarchaeota in Hydrothermal Sediment.</title>
        <authorList>
            <person name="Zhou Z."/>
            <person name="Liu Y."/>
            <person name="Xu W."/>
            <person name="Pan J."/>
            <person name="Luo Z.H."/>
            <person name="Li M."/>
        </authorList>
    </citation>
    <scope>NUCLEOTIDE SEQUENCE [LARGE SCALE GENOMIC DNA]</scope>
    <source>
        <strain evidence="10">HyVt-523</strain>
    </source>
</reference>
<keyword evidence="8" id="KW-0378">Hydrolase</keyword>
<comment type="cofactor">
    <cofactor evidence="1">
        <name>Co(2+)</name>
        <dbReference type="ChEBI" id="CHEBI:48828"/>
    </cofactor>
</comment>
<dbReference type="InterPro" id="IPR000787">
    <property type="entry name" value="Peptidase_M29"/>
</dbReference>
<evidence type="ECO:0000256" key="6">
    <source>
        <dbReference type="ARBA" id="ARBA00022670"/>
    </source>
</evidence>
<dbReference type="EMBL" id="DRNZ01000022">
    <property type="protein sequence ID" value="HHO57595.1"/>
    <property type="molecule type" value="Genomic_DNA"/>
</dbReference>
<protein>
    <submittedName>
        <fullName evidence="10">Aminopeptidase</fullName>
    </submittedName>
</protein>
<proteinExistence type="inferred from homology"/>
<comment type="cofactor">
    <cofactor evidence="3">
        <name>Zn(2+)</name>
        <dbReference type="ChEBI" id="CHEBI:29105"/>
    </cofactor>
</comment>
<dbReference type="Pfam" id="PF02073">
    <property type="entry name" value="Peptidase_M29"/>
    <property type="match status" value="1"/>
</dbReference>
<dbReference type="GO" id="GO:0004177">
    <property type="term" value="F:aminopeptidase activity"/>
    <property type="evidence" value="ECO:0007669"/>
    <property type="project" value="UniProtKB-KW"/>
</dbReference>
<evidence type="ECO:0000256" key="7">
    <source>
        <dbReference type="ARBA" id="ARBA00022723"/>
    </source>
</evidence>
<evidence type="ECO:0000256" key="9">
    <source>
        <dbReference type="ARBA" id="ARBA00023049"/>
    </source>
</evidence>
<evidence type="ECO:0000256" key="5">
    <source>
        <dbReference type="ARBA" id="ARBA00022438"/>
    </source>
</evidence>
<keyword evidence="9" id="KW-0482">Metalloprotease</keyword>
<keyword evidence="6" id="KW-0645">Protease</keyword>
<comment type="similarity">
    <text evidence="4">Belongs to the peptidase M29 family.</text>
</comment>
<dbReference type="AlphaFoldDB" id="A0A7C5WRV5"/>
<accession>A0A7C5WRV5</accession>
<dbReference type="GO" id="GO:0046872">
    <property type="term" value="F:metal ion binding"/>
    <property type="evidence" value="ECO:0007669"/>
    <property type="project" value="UniProtKB-KW"/>
</dbReference>
<dbReference type="Gene3D" id="3.40.1830.10">
    <property type="entry name" value="Thermophilic metalloprotease (M29)"/>
    <property type="match status" value="1"/>
</dbReference>
<dbReference type="GO" id="GO:0008237">
    <property type="term" value="F:metallopeptidase activity"/>
    <property type="evidence" value="ECO:0007669"/>
    <property type="project" value="UniProtKB-KW"/>
</dbReference>
<dbReference type="PANTHER" id="PTHR34448:SF3">
    <property type="entry name" value="AMINOPEPTIDASE AMPS"/>
    <property type="match status" value="1"/>
</dbReference>
<comment type="cofactor">
    <cofactor evidence="2">
        <name>Mg(2+)</name>
        <dbReference type="ChEBI" id="CHEBI:18420"/>
    </cofactor>
</comment>